<dbReference type="HOGENOM" id="CLU_059021_1_4_11"/>
<dbReference type="PATRIC" id="fig|455632.4.peg.6527"/>
<name>B1W5N9_STRGG</name>
<dbReference type="GO" id="GO:0010181">
    <property type="term" value="F:FMN binding"/>
    <property type="evidence" value="ECO:0007669"/>
    <property type="project" value="InterPro"/>
</dbReference>
<dbReference type="InterPro" id="IPR002563">
    <property type="entry name" value="Flavin_Rdtase-like_dom"/>
</dbReference>
<evidence type="ECO:0000259" key="2">
    <source>
        <dbReference type="SMART" id="SM00903"/>
    </source>
</evidence>
<feature type="domain" description="Flavin reductase like" evidence="2">
    <location>
        <begin position="24"/>
        <end position="171"/>
    </location>
</feature>
<dbReference type="KEGG" id="sgr:SGR_6367"/>
<dbReference type="PANTHER" id="PTHR30466:SF1">
    <property type="entry name" value="FMN REDUCTASE (NADH) RUTF"/>
    <property type="match status" value="1"/>
</dbReference>
<dbReference type="GO" id="GO:0042602">
    <property type="term" value="F:riboflavin reductase (NADPH) activity"/>
    <property type="evidence" value="ECO:0007669"/>
    <property type="project" value="TreeGrafter"/>
</dbReference>
<evidence type="ECO:0000313" key="3">
    <source>
        <dbReference type="EMBL" id="BAG23196.1"/>
    </source>
</evidence>
<dbReference type="SMART" id="SM00903">
    <property type="entry name" value="Flavin_Reduct"/>
    <property type="match status" value="1"/>
</dbReference>
<reference evidence="4" key="1">
    <citation type="journal article" date="2008" name="J. Bacteriol.">
        <title>Genome sequence of the streptomycin-producing microorganism Streptomyces griseus IFO 13350.</title>
        <authorList>
            <person name="Ohnishi Y."/>
            <person name="Ishikawa J."/>
            <person name="Hara H."/>
            <person name="Suzuki H."/>
            <person name="Ikenoya M."/>
            <person name="Ikeda H."/>
            <person name="Yamashita A."/>
            <person name="Hattori M."/>
            <person name="Horinouchi S."/>
        </authorList>
    </citation>
    <scope>NUCLEOTIDE SEQUENCE [LARGE SCALE GENOMIC DNA]</scope>
    <source>
        <strain evidence="4">JCM 4626 / NBRC 13350</strain>
    </source>
</reference>
<proteinExistence type="predicted"/>
<accession>B1W5N9</accession>
<dbReference type="InterPro" id="IPR012349">
    <property type="entry name" value="Split_barrel_FMN-bd"/>
</dbReference>
<sequence length="177" mass="18993">MRFVSAENTAYRIPMKPSSLRDSMSRFATGVIVLSVGGENIHGMTANAFTSVSLDPPQVLCCVARSAVMHKALMAEKHFAVSILGSEQEQLARYFADKKRPLGPEQYDDLAWEPGIRTRAPLLHGALAWLECELSELHDSGDHSIFIGNVIEASSGAPGPALVFFGGGFQQTGTAGT</sequence>
<protein>
    <submittedName>
        <fullName evidence="3">Oxidoreductase</fullName>
    </submittedName>
</protein>
<dbReference type="Proteomes" id="UP000001685">
    <property type="component" value="Chromosome"/>
</dbReference>
<dbReference type="Pfam" id="PF01613">
    <property type="entry name" value="Flavin_Reduct"/>
    <property type="match status" value="1"/>
</dbReference>
<evidence type="ECO:0000256" key="1">
    <source>
        <dbReference type="ARBA" id="ARBA00023002"/>
    </source>
</evidence>
<dbReference type="AlphaFoldDB" id="B1W5N9"/>
<dbReference type="InterPro" id="IPR050268">
    <property type="entry name" value="NADH-dep_flavin_reductase"/>
</dbReference>
<keyword evidence="1" id="KW-0560">Oxidoreductase</keyword>
<dbReference type="eggNOG" id="COG1853">
    <property type="taxonomic scope" value="Bacteria"/>
</dbReference>
<dbReference type="Gene3D" id="2.30.110.10">
    <property type="entry name" value="Electron Transport, Fmn-binding Protein, Chain A"/>
    <property type="match status" value="1"/>
</dbReference>
<gene>
    <name evidence="3" type="ordered locus">SGR_6367</name>
</gene>
<dbReference type="EMBL" id="AP009493">
    <property type="protein sequence ID" value="BAG23196.1"/>
    <property type="molecule type" value="Genomic_DNA"/>
</dbReference>
<dbReference type="PANTHER" id="PTHR30466">
    <property type="entry name" value="FLAVIN REDUCTASE"/>
    <property type="match status" value="1"/>
</dbReference>
<organism evidence="3 4">
    <name type="scientific">Streptomyces griseus subsp. griseus (strain JCM 4626 / CBS 651.72 / NBRC 13350 / KCC S-0626 / ISP 5235)</name>
    <dbReference type="NCBI Taxonomy" id="455632"/>
    <lineage>
        <taxon>Bacteria</taxon>
        <taxon>Bacillati</taxon>
        <taxon>Actinomycetota</taxon>
        <taxon>Actinomycetes</taxon>
        <taxon>Kitasatosporales</taxon>
        <taxon>Streptomycetaceae</taxon>
        <taxon>Streptomyces</taxon>
    </lineage>
</organism>
<dbReference type="SUPFAM" id="SSF50475">
    <property type="entry name" value="FMN-binding split barrel"/>
    <property type="match status" value="1"/>
</dbReference>
<evidence type="ECO:0000313" key="4">
    <source>
        <dbReference type="Proteomes" id="UP000001685"/>
    </source>
</evidence>